<dbReference type="OrthoDB" id="40902at2759"/>
<evidence type="ECO:0000256" key="1">
    <source>
        <dbReference type="SAM" id="MobiDB-lite"/>
    </source>
</evidence>
<feature type="compositionally biased region" description="Basic and acidic residues" evidence="1">
    <location>
        <begin position="690"/>
        <end position="707"/>
    </location>
</feature>
<feature type="compositionally biased region" description="Low complexity" evidence="1">
    <location>
        <begin position="647"/>
        <end position="667"/>
    </location>
</feature>
<name>C1MRK4_MICPC</name>
<dbReference type="eggNOG" id="KOG0032">
    <property type="taxonomic scope" value="Eukaryota"/>
</dbReference>
<dbReference type="GeneID" id="9683382"/>
<keyword evidence="3" id="KW-0418">Kinase</keyword>
<dbReference type="GO" id="GO:0004672">
    <property type="term" value="F:protein kinase activity"/>
    <property type="evidence" value="ECO:0007669"/>
    <property type="project" value="InterPro"/>
</dbReference>
<evidence type="ECO:0000313" key="4">
    <source>
        <dbReference type="Proteomes" id="UP000001876"/>
    </source>
</evidence>
<dbReference type="Pfam" id="PF00069">
    <property type="entry name" value="Pkinase"/>
    <property type="match status" value="1"/>
</dbReference>
<dbReference type="SUPFAM" id="SSF56112">
    <property type="entry name" value="Protein kinase-like (PK-like)"/>
    <property type="match status" value="1"/>
</dbReference>
<feature type="region of interest" description="Disordered" evidence="1">
    <location>
        <begin position="426"/>
        <end position="465"/>
    </location>
</feature>
<evidence type="ECO:0000259" key="2">
    <source>
        <dbReference type="PROSITE" id="PS50011"/>
    </source>
</evidence>
<reference evidence="3 4" key="1">
    <citation type="journal article" date="2009" name="Science">
        <title>Green evolution and dynamic adaptations revealed by genomes of the marine picoeukaryotes Micromonas.</title>
        <authorList>
            <person name="Worden A.Z."/>
            <person name="Lee J.H."/>
            <person name="Mock T."/>
            <person name="Rouze P."/>
            <person name="Simmons M.P."/>
            <person name="Aerts A.L."/>
            <person name="Allen A.E."/>
            <person name="Cuvelier M.L."/>
            <person name="Derelle E."/>
            <person name="Everett M.V."/>
            <person name="Foulon E."/>
            <person name="Grimwood J."/>
            <person name="Gundlach H."/>
            <person name="Henrissat B."/>
            <person name="Napoli C."/>
            <person name="McDonald S.M."/>
            <person name="Parker M.S."/>
            <person name="Rombauts S."/>
            <person name="Salamov A."/>
            <person name="Von Dassow P."/>
            <person name="Badger J.H."/>
            <person name="Coutinho P.M."/>
            <person name="Demir E."/>
            <person name="Dubchak I."/>
            <person name="Gentemann C."/>
            <person name="Eikrem W."/>
            <person name="Gready J.E."/>
            <person name="John U."/>
            <person name="Lanier W."/>
            <person name="Lindquist E.A."/>
            <person name="Lucas S."/>
            <person name="Mayer K.F."/>
            <person name="Moreau H."/>
            <person name="Not F."/>
            <person name="Otillar R."/>
            <person name="Panaud O."/>
            <person name="Pangilinan J."/>
            <person name="Paulsen I."/>
            <person name="Piegu B."/>
            <person name="Poliakov A."/>
            <person name="Robbens S."/>
            <person name="Schmutz J."/>
            <person name="Toulza E."/>
            <person name="Wyss T."/>
            <person name="Zelensky A."/>
            <person name="Zhou K."/>
            <person name="Armbrust E.V."/>
            <person name="Bhattacharya D."/>
            <person name="Goodenough U.W."/>
            <person name="Van de Peer Y."/>
            <person name="Grigoriev I.V."/>
        </authorList>
    </citation>
    <scope>NUCLEOTIDE SEQUENCE [LARGE SCALE GENOMIC DNA]</scope>
    <source>
        <strain evidence="3 4">CCMP1545</strain>
    </source>
</reference>
<dbReference type="STRING" id="564608.C1MRK4"/>
<dbReference type="KEGG" id="mpp:MICPUCDRAFT_57687"/>
<dbReference type="InterPro" id="IPR000719">
    <property type="entry name" value="Prot_kinase_dom"/>
</dbReference>
<dbReference type="Proteomes" id="UP000001876">
    <property type="component" value="Unassembled WGS sequence"/>
</dbReference>
<organism evidence="4">
    <name type="scientific">Micromonas pusilla (strain CCMP1545)</name>
    <name type="common">Picoplanktonic green alga</name>
    <dbReference type="NCBI Taxonomy" id="564608"/>
    <lineage>
        <taxon>Eukaryota</taxon>
        <taxon>Viridiplantae</taxon>
        <taxon>Chlorophyta</taxon>
        <taxon>Mamiellophyceae</taxon>
        <taxon>Mamiellales</taxon>
        <taxon>Mamiellaceae</taxon>
        <taxon>Micromonas</taxon>
    </lineage>
</organism>
<keyword evidence="3" id="KW-0808">Transferase</keyword>
<feature type="domain" description="Protein kinase" evidence="2">
    <location>
        <begin position="27"/>
        <end position="290"/>
    </location>
</feature>
<accession>C1MRK4</accession>
<gene>
    <name evidence="3" type="ORF">MICPUCDRAFT_57687</name>
</gene>
<dbReference type="InterPro" id="IPR011009">
    <property type="entry name" value="Kinase-like_dom_sf"/>
</dbReference>
<dbReference type="EMBL" id="GG663738">
    <property type="protein sequence ID" value="EEH58273.1"/>
    <property type="molecule type" value="Genomic_DNA"/>
</dbReference>
<dbReference type="AlphaFoldDB" id="C1MRK4"/>
<dbReference type="PANTHER" id="PTHR24347">
    <property type="entry name" value="SERINE/THREONINE-PROTEIN KINASE"/>
    <property type="match status" value="1"/>
</dbReference>
<feature type="compositionally biased region" description="Gly residues" evidence="1">
    <location>
        <begin position="384"/>
        <end position="394"/>
    </location>
</feature>
<evidence type="ECO:0000313" key="3">
    <source>
        <dbReference type="EMBL" id="EEH58273.1"/>
    </source>
</evidence>
<protein>
    <submittedName>
        <fullName evidence="3">Kinase domain-containing protein</fullName>
    </submittedName>
</protein>
<sequence>MGPCVSKTFEPPPSVVVVRDRKCHDDYRVGAKIGEGAQAVVYEARCKVTGARVAVKRTRASSFSNAKLDDALREVELLRLCHHPNVIEVRAAYRSNRDVCVVLEHCDGFHLVQYLVQLDKELDAGRPAREITDEKTSVLRQLVDAVAHVHSRGVVFRDLKLQNVMVSRASPRRVTLIDFGRAAHMTREDRRTQKTPPMGTSLFMAPEVESRDVYGQQSDMWALGVIVYFFVGGRMPFEHSVSGLYKVLMGQYEPFDKCFSDQAKDVVSRLLLVDPDSRLNAPQCAQHSFFSAKGASAAAAIAKKLPTRVRTSPATMRALETHESIVTGTARLLAETLNDEDLLTLQHWVEMSAETTFAEESAGSSRGRLEEESVRASRRSKSGAGAGGGGGGGSARSKDAAAPGSGSPLERLYIEMRDVGEASVKRGRLSLDGPEEAPVMASSAPESSAPAAAPPESSSSTSTRRGSEFLARGGLLATAHKHGYCSLDELIAACHSTGCVSLGEAIERVKVRRPVVSFRFVSFRFVSFRFVSFRFVVALRPRVAVVLLFSYPFFLFLSTRGGRGDATAKVLKDRRSPRGRGRMGTSDELRKRRVDELMRTGLKTTAQSNALLDTMLFRYRELFSRVTTLREEIAGERETEREDADIAPSQSAHATSSSDSASIQSGRATREREGRRGEGAGSGSAASERPTSDVARRAADGEARAVG</sequence>
<dbReference type="RefSeq" id="XP_003058322.1">
    <property type="nucleotide sequence ID" value="XM_003058276.1"/>
</dbReference>
<dbReference type="SMART" id="SM00220">
    <property type="entry name" value="S_TKc"/>
    <property type="match status" value="1"/>
</dbReference>
<dbReference type="PROSITE" id="PS50011">
    <property type="entry name" value="PROTEIN_KINASE_DOM"/>
    <property type="match status" value="1"/>
</dbReference>
<dbReference type="Gene3D" id="1.10.510.10">
    <property type="entry name" value="Transferase(Phosphotransferase) domain 1"/>
    <property type="match status" value="1"/>
</dbReference>
<dbReference type="GO" id="GO:0005524">
    <property type="term" value="F:ATP binding"/>
    <property type="evidence" value="ECO:0007669"/>
    <property type="project" value="InterPro"/>
</dbReference>
<keyword evidence="4" id="KW-1185">Reference proteome</keyword>
<feature type="compositionally biased region" description="Low complexity" evidence="1">
    <location>
        <begin position="436"/>
        <end position="460"/>
    </location>
</feature>
<feature type="compositionally biased region" description="Basic and acidic residues" evidence="1">
    <location>
        <begin position="668"/>
        <end position="678"/>
    </location>
</feature>
<feature type="region of interest" description="Disordered" evidence="1">
    <location>
        <begin position="356"/>
        <end position="409"/>
    </location>
</feature>
<feature type="region of interest" description="Disordered" evidence="1">
    <location>
        <begin position="634"/>
        <end position="707"/>
    </location>
</feature>
<proteinExistence type="predicted"/>